<proteinExistence type="predicted"/>
<dbReference type="RefSeq" id="WP_309859384.1">
    <property type="nucleotide sequence ID" value="NZ_JAVDQJ010000032.1"/>
</dbReference>
<keyword evidence="1" id="KW-0732">Signal</keyword>
<protein>
    <recommendedName>
        <fullName evidence="4">YbjN domain-containing protein</fullName>
    </recommendedName>
</protein>
<feature type="signal peptide" evidence="1">
    <location>
        <begin position="1"/>
        <end position="29"/>
    </location>
</feature>
<dbReference type="EMBL" id="JAVDQK010000032">
    <property type="protein sequence ID" value="MDR6221392.1"/>
    <property type="molecule type" value="Genomic_DNA"/>
</dbReference>
<evidence type="ECO:0008006" key="4">
    <source>
        <dbReference type="Google" id="ProtNLM"/>
    </source>
</evidence>
<gene>
    <name evidence="2" type="ORF">J2Y00_005028</name>
</gene>
<organism evidence="2 3">
    <name type="scientific">Deinococcus soli</name>
    <name type="common">ex Cha et al. 2016</name>
    <dbReference type="NCBI Taxonomy" id="1309411"/>
    <lineage>
        <taxon>Bacteria</taxon>
        <taxon>Thermotogati</taxon>
        <taxon>Deinococcota</taxon>
        <taxon>Deinococci</taxon>
        <taxon>Deinococcales</taxon>
        <taxon>Deinococcaceae</taxon>
        <taxon>Deinococcus</taxon>
    </lineage>
</organism>
<evidence type="ECO:0000313" key="3">
    <source>
        <dbReference type="Proteomes" id="UP001185331"/>
    </source>
</evidence>
<reference evidence="2" key="1">
    <citation type="submission" date="2023-07" db="EMBL/GenBank/DDBJ databases">
        <title>Sorghum-associated microbial communities from plants grown in Nebraska, USA.</title>
        <authorList>
            <person name="Schachtman D."/>
        </authorList>
    </citation>
    <scope>NUCLEOTIDE SEQUENCE</scope>
    <source>
        <strain evidence="2">BE330</strain>
    </source>
</reference>
<name>A0AAE4BQC5_9DEIO</name>
<feature type="chain" id="PRO_5042195310" description="YbjN domain-containing protein" evidence="1">
    <location>
        <begin position="30"/>
        <end position="168"/>
    </location>
</feature>
<sequence length="168" mass="18403">MNRRIRSFHLTRPAASAAGLLLLSGLSNAVAQTGAATPRPPGTAHRAVMEAARSLGPVKMSTTNSGAPLLTGEMDGLMYGIFFSGCDARGENCEDMRLVSYWDEYPVQALNTWNRTKYVGRAYLDDDGTTLDLWVNLLGGLSTQQIVDVLEWWDVAVNDFSAYLKELK</sequence>
<comment type="caution">
    <text evidence="2">The sequence shown here is derived from an EMBL/GenBank/DDBJ whole genome shotgun (WGS) entry which is preliminary data.</text>
</comment>
<accession>A0AAE4BQC5</accession>
<dbReference type="Proteomes" id="UP001185331">
    <property type="component" value="Unassembled WGS sequence"/>
</dbReference>
<dbReference type="InterPro" id="IPR019660">
    <property type="entry name" value="Put_sensory_transdc_reg_YbjN"/>
</dbReference>
<dbReference type="AlphaFoldDB" id="A0AAE4BQC5"/>
<evidence type="ECO:0000256" key="1">
    <source>
        <dbReference type="SAM" id="SignalP"/>
    </source>
</evidence>
<evidence type="ECO:0000313" key="2">
    <source>
        <dbReference type="EMBL" id="MDR6221392.1"/>
    </source>
</evidence>
<dbReference type="Pfam" id="PF10722">
    <property type="entry name" value="YbjN"/>
    <property type="match status" value="1"/>
</dbReference>